<evidence type="ECO:0000313" key="4">
    <source>
        <dbReference type="Proteomes" id="UP000193224"/>
    </source>
</evidence>
<dbReference type="InterPro" id="IPR052893">
    <property type="entry name" value="TCS_response_regulator"/>
</dbReference>
<accession>A0A1X7BSN4</accession>
<name>A0A1X7BSN4_9RHOB</name>
<dbReference type="RefSeq" id="WP_085800590.1">
    <property type="nucleotide sequence ID" value="NZ_FWXB01000008.1"/>
</dbReference>
<dbReference type="Gene3D" id="3.40.50.2300">
    <property type="match status" value="1"/>
</dbReference>
<dbReference type="GO" id="GO:0000160">
    <property type="term" value="P:phosphorelay signal transduction system"/>
    <property type="evidence" value="ECO:0007669"/>
    <property type="project" value="InterPro"/>
</dbReference>
<dbReference type="OrthoDB" id="7326651at2"/>
<keyword evidence="4" id="KW-1185">Reference proteome</keyword>
<evidence type="ECO:0000313" key="3">
    <source>
        <dbReference type="EMBL" id="SMC12651.1"/>
    </source>
</evidence>
<evidence type="ECO:0000256" key="1">
    <source>
        <dbReference type="PROSITE-ProRule" id="PRU00169"/>
    </source>
</evidence>
<dbReference type="CDD" id="cd17557">
    <property type="entry name" value="REC_Rcp-like"/>
    <property type="match status" value="1"/>
</dbReference>
<gene>
    <name evidence="3" type="primary">rcp1_3</name>
    <name evidence="3" type="ORF">ROA7745_02480</name>
</gene>
<dbReference type="Proteomes" id="UP000193224">
    <property type="component" value="Unassembled WGS sequence"/>
</dbReference>
<evidence type="ECO:0000259" key="2">
    <source>
        <dbReference type="PROSITE" id="PS50110"/>
    </source>
</evidence>
<keyword evidence="1" id="KW-0597">Phosphoprotein</keyword>
<dbReference type="Pfam" id="PF00072">
    <property type="entry name" value="Response_reg"/>
    <property type="match status" value="1"/>
</dbReference>
<dbReference type="SMART" id="SM00448">
    <property type="entry name" value="REC"/>
    <property type="match status" value="1"/>
</dbReference>
<dbReference type="PANTHER" id="PTHR44520">
    <property type="entry name" value="RESPONSE REGULATOR RCP1-RELATED"/>
    <property type="match status" value="1"/>
</dbReference>
<feature type="domain" description="Response regulatory" evidence="2">
    <location>
        <begin position="9"/>
        <end position="138"/>
    </location>
</feature>
<dbReference type="SUPFAM" id="SSF52172">
    <property type="entry name" value="CheY-like"/>
    <property type="match status" value="1"/>
</dbReference>
<dbReference type="InterPro" id="IPR001789">
    <property type="entry name" value="Sig_transdc_resp-reg_receiver"/>
</dbReference>
<dbReference type="EMBL" id="FWXB01000008">
    <property type="protein sequence ID" value="SMC12651.1"/>
    <property type="molecule type" value="Genomic_DNA"/>
</dbReference>
<reference evidence="3 4" key="1">
    <citation type="submission" date="2017-03" db="EMBL/GenBank/DDBJ databases">
        <authorList>
            <person name="Afonso C.L."/>
            <person name="Miller P.J."/>
            <person name="Scott M.A."/>
            <person name="Spackman E."/>
            <person name="Goraichik I."/>
            <person name="Dimitrov K.M."/>
            <person name="Suarez D.L."/>
            <person name="Swayne D.E."/>
        </authorList>
    </citation>
    <scope>NUCLEOTIDE SEQUENCE [LARGE SCALE GENOMIC DNA]</scope>
    <source>
        <strain evidence="3 4">CECT 7745</strain>
    </source>
</reference>
<dbReference type="InterPro" id="IPR011006">
    <property type="entry name" value="CheY-like_superfamily"/>
</dbReference>
<organism evidence="3 4">
    <name type="scientific">Roseovarius aestuarii</name>
    <dbReference type="NCBI Taxonomy" id="475083"/>
    <lineage>
        <taxon>Bacteria</taxon>
        <taxon>Pseudomonadati</taxon>
        <taxon>Pseudomonadota</taxon>
        <taxon>Alphaproteobacteria</taxon>
        <taxon>Rhodobacterales</taxon>
        <taxon>Roseobacteraceae</taxon>
        <taxon>Roseovarius</taxon>
    </lineage>
</organism>
<dbReference type="PROSITE" id="PS50110">
    <property type="entry name" value="RESPONSE_REGULATORY"/>
    <property type="match status" value="1"/>
</dbReference>
<protein>
    <submittedName>
        <fullName evidence="3">Response regulator rcp1</fullName>
    </submittedName>
</protein>
<proteinExistence type="predicted"/>
<dbReference type="AlphaFoldDB" id="A0A1X7BSN4"/>
<dbReference type="PANTHER" id="PTHR44520:SF1">
    <property type="entry name" value="TWO-COMPONENT SYSTEM REGULATORY PROTEIN"/>
    <property type="match status" value="1"/>
</dbReference>
<feature type="modified residue" description="4-aspartylphosphate" evidence="1">
    <location>
        <position position="71"/>
    </location>
</feature>
<sequence>MIDAAKNRVILIVEDNIDDFEAVESAILNTGNFAGLIKRCASGQEALDILTAAGTGPHSAAAQQPSLIILDLNLPGLTGLEVLERIKSDGRLQMTPVVVMTSSTDQRDINACYRAGANAYLQKPMELDRLFSSVSRLTAFWLDTAILAV</sequence>